<gene>
    <name evidence="1" type="ORF">LEA_01807</name>
</gene>
<dbReference type="Pfam" id="PF13749">
    <property type="entry name" value="HATPase_c_4"/>
    <property type="match status" value="1"/>
</dbReference>
<proteinExistence type="predicted"/>
<dbReference type="InterPro" id="IPR036388">
    <property type="entry name" value="WH-like_DNA-bd_sf"/>
</dbReference>
<dbReference type="Pfam" id="PF13412">
    <property type="entry name" value="HTH_24"/>
    <property type="match status" value="1"/>
</dbReference>
<sequence>EHDRSATEDERWTDRIVSSSGDWSGNICDFYFRVYNRIAQDIKVPFKLNGADRIDDTPLHKALREALANALIHADYYDRRGLVIQKWPDKIRIANPGAFRINVQEALVGGVSDPRNESLIKMFNLINVGERAGSGLPSIRSVWQKQGWQVPEIVEAFNPDRTTLTLPLSAAKMAVKSGGKKVAAKNGDKEGGIAERRKADILQYLTDTPKAASKEIAEAVGLQVSRTKMYLAELIEQEAVVAEGAGRARKYRLKT</sequence>
<dbReference type="PANTHER" id="PTHR30595">
    <property type="entry name" value="GLPR-RELATED TRANSCRIPTIONAL REPRESSOR"/>
    <property type="match status" value="1"/>
</dbReference>
<dbReference type="EMBL" id="AJWY01001262">
    <property type="protein sequence ID" value="EKC80039.1"/>
    <property type="molecule type" value="Genomic_DNA"/>
</dbReference>
<comment type="caution">
    <text evidence="1">The sequence shown here is derived from an EMBL/GenBank/DDBJ whole genome shotgun (WGS) entry which is preliminary data.</text>
</comment>
<name>K1UJ30_9ZZZZ</name>
<accession>K1UJ30</accession>
<dbReference type="Gene3D" id="1.10.10.10">
    <property type="entry name" value="Winged helix-like DNA-binding domain superfamily/Winged helix DNA-binding domain"/>
    <property type="match status" value="1"/>
</dbReference>
<dbReference type="CDD" id="cd00090">
    <property type="entry name" value="HTH_ARSR"/>
    <property type="match status" value="1"/>
</dbReference>
<dbReference type="AlphaFoldDB" id="K1UJ30"/>
<dbReference type="Gene3D" id="3.30.565.60">
    <property type="match status" value="1"/>
</dbReference>
<dbReference type="PANTHER" id="PTHR30595:SF6">
    <property type="entry name" value="SCHLAFEN ALBA-2 DOMAIN-CONTAINING PROTEIN"/>
    <property type="match status" value="1"/>
</dbReference>
<evidence type="ECO:0000313" key="1">
    <source>
        <dbReference type="EMBL" id="EKC80039.1"/>
    </source>
</evidence>
<dbReference type="SUPFAM" id="SSF46785">
    <property type="entry name" value="Winged helix' DNA-binding domain"/>
    <property type="match status" value="1"/>
</dbReference>
<protein>
    <submittedName>
        <fullName evidence="1">Uncharacterized protein</fullName>
    </submittedName>
</protein>
<dbReference type="InterPro" id="IPR036390">
    <property type="entry name" value="WH_DNA-bd_sf"/>
</dbReference>
<organism evidence="1">
    <name type="scientific">human gut metagenome</name>
    <dbReference type="NCBI Taxonomy" id="408170"/>
    <lineage>
        <taxon>unclassified sequences</taxon>
        <taxon>metagenomes</taxon>
        <taxon>organismal metagenomes</taxon>
    </lineage>
</organism>
<dbReference type="InterPro" id="IPR038475">
    <property type="entry name" value="RecG_C_sf"/>
</dbReference>
<feature type="non-terminal residue" evidence="1">
    <location>
        <position position="1"/>
    </location>
</feature>
<dbReference type="InterPro" id="IPR011991">
    <property type="entry name" value="ArsR-like_HTH"/>
</dbReference>
<reference evidence="1" key="1">
    <citation type="journal article" date="2013" name="Environ. Microbiol.">
        <title>Microbiota from the distal guts of lean and obese adolescents exhibit partial functional redundancy besides clear differences in community structure.</title>
        <authorList>
            <person name="Ferrer M."/>
            <person name="Ruiz A."/>
            <person name="Lanza F."/>
            <person name="Haange S.B."/>
            <person name="Oberbach A."/>
            <person name="Till H."/>
            <person name="Bargiela R."/>
            <person name="Campoy C."/>
            <person name="Segura M.T."/>
            <person name="Richter M."/>
            <person name="von Bergen M."/>
            <person name="Seifert J."/>
            <person name="Suarez A."/>
        </authorList>
    </citation>
    <scope>NUCLEOTIDE SEQUENCE</scope>
</reference>